<evidence type="ECO:0000313" key="2">
    <source>
        <dbReference type="Proteomes" id="UP000286134"/>
    </source>
</evidence>
<evidence type="ECO:0000313" key="1">
    <source>
        <dbReference type="EMBL" id="RKF64688.1"/>
    </source>
</evidence>
<proteinExistence type="predicted"/>
<name>A0A420I4Q5_9PEZI</name>
<protein>
    <submittedName>
        <fullName evidence="1">Uncharacterized protein</fullName>
    </submittedName>
</protein>
<dbReference type="AlphaFoldDB" id="A0A420I4Q5"/>
<dbReference type="EMBL" id="MCFK01001722">
    <property type="protein sequence ID" value="RKF64688.1"/>
    <property type="molecule type" value="Genomic_DNA"/>
</dbReference>
<comment type="caution">
    <text evidence="1">The sequence shown here is derived from an EMBL/GenBank/DDBJ whole genome shotgun (WGS) entry which is preliminary data.</text>
</comment>
<gene>
    <name evidence="1" type="ORF">OnM2_017075</name>
</gene>
<dbReference type="Proteomes" id="UP000286134">
    <property type="component" value="Unassembled WGS sequence"/>
</dbReference>
<sequence length="116" mass="13059">MGKTETPTLRRIVHEANSIMPLNEVPLSPQNISRFLKQMKEKIYARRTKPTEALRRAASTEEIIRLHFANLAVARSKRGSLNGESITVTKQAVELIPEIGVVLFDTTYQSISFLGH</sequence>
<keyword evidence="2" id="KW-1185">Reference proteome</keyword>
<organism evidence="1 2">
    <name type="scientific">Erysiphe neolycopersici</name>
    <dbReference type="NCBI Taxonomy" id="212602"/>
    <lineage>
        <taxon>Eukaryota</taxon>
        <taxon>Fungi</taxon>
        <taxon>Dikarya</taxon>
        <taxon>Ascomycota</taxon>
        <taxon>Pezizomycotina</taxon>
        <taxon>Leotiomycetes</taxon>
        <taxon>Erysiphales</taxon>
        <taxon>Erysiphaceae</taxon>
        <taxon>Erysiphe</taxon>
    </lineage>
</organism>
<reference evidence="1 2" key="1">
    <citation type="journal article" date="2018" name="BMC Genomics">
        <title>Comparative genome analyses reveal sequence features reflecting distinct modes of host-adaptation between dicot and monocot powdery mildew.</title>
        <authorList>
            <person name="Wu Y."/>
            <person name="Ma X."/>
            <person name="Pan Z."/>
            <person name="Kale S.D."/>
            <person name="Song Y."/>
            <person name="King H."/>
            <person name="Zhang Q."/>
            <person name="Presley C."/>
            <person name="Deng X."/>
            <person name="Wei C.I."/>
            <person name="Xiao S."/>
        </authorList>
    </citation>
    <scope>NUCLEOTIDE SEQUENCE [LARGE SCALE GENOMIC DNA]</scope>
    <source>
        <strain evidence="1">UMSG2</strain>
    </source>
</reference>
<accession>A0A420I4Q5</accession>